<sequence length="548" mass="60021">MTGRLRSAQRGRPSARAAGPSPPCRGLPSSARLFVLGVWPRSPNRNDFCYFAYLRSSVTSAETPKFHLEEDLVSNIKGEGNEHLYIYFFLQNRRKMNQLQALLNDSLIRTKHVENAAIIDIKERKVCASTFGFNPDGGLIVVKTKTFILVATYKVGMYPSVCVEAVEKLEKMLAAYFDCPGGPENLYVKEVMKPHPGEGEVLVKVSASALNRADLLQRRGKYPPPKGASDILGLEAAGSVAGLGPGCKGRWKTGDAVMALLSGGGQAEYVTVPEGYLMPIPNDMTFIQAAAIPEAWLTAFQLLHFVGKIQKGERVLIHAGASGVGMAAIQLVRLAKAIPIVTVGTQEKLKATANAGAAAGFNYKNEDFSEKVLAFTQGSGVDIILDCVGGSYWEKNLNCLSTDGRWIIYGLLSGGEVHGDLLARLLSKRASIHTSLLRSRDKEASNGYPWCIQFDLKIDYSFESFLLIAVLKRNLTHYYQKAPPRTYKEHLVKAFTENVLLYFSGGTSPHLQPLVDSVYPLHDIAEAHRLMEENKNIGKIVIEMPASS</sequence>
<dbReference type="Pfam" id="PF08240">
    <property type="entry name" value="ADH_N"/>
    <property type="match status" value="1"/>
</dbReference>
<evidence type="ECO:0000256" key="3">
    <source>
        <dbReference type="ARBA" id="ARBA00023002"/>
    </source>
</evidence>
<dbReference type="InterPro" id="IPR014189">
    <property type="entry name" value="Quinone_OxRdtase_PIG3"/>
</dbReference>
<dbReference type="EMBL" id="JAUNZN010000003">
    <property type="protein sequence ID" value="KAK4824298.1"/>
    <property type="molecule type" value="Genomic_DNA"/>
</dbReference>
<evidence type="ECO:0000256" key="1">
    <source>
        <dbReference type="ARBA" id="ARBA00022857"/>
    </source>
</evidence>
<dbReference type="FunFam" id="3.40.50.720:FF:000314">
    <property type="entry name" value="Quinone oxidoreductase PIG3"/>
    <property type="match status" value="1"/>
</dbReference>
<dbReference type="Pfam" id="PF00235">
    <property type="entry name" value="Profilin"/>
    <property type="match status" value="1"/>
</dbReference>
<dbReference type="InterPro" id="IPR048278">
    <property type="entry name" value="PFN"/>
</dbReference>
<dbReference type="CDD" id="cd05276">
    <property type="entry name" value="p53_inducible_oxidoreductase"/>
    <property type="match status" value="1"/>
</dbReference>
<dbReference type="InterPro" id="IPR036140">
    <property type="entry name" value="PFN_sf"/>
</dbReference>
<keyword evidence="7" id="KW-1185">Reference proteome</keyword>
<name>A0AAN7SCB4_MYCAM</name>
<reference evidence="6 7" key="1">
    <citation type="journal article" date="2023" name="J. Hered.">
        <title>Chromosome-level genome of the wood stork (Mycteria americana) provides insight into avian chromosome evolution.</title>
        <authorList>
            <person name="Flamio R. Jr."/>
            <person name="Ramstad K.M."/>
        </authorList>
    </citation>
    <scope>NUCLEOTIDE SEQUENCE [LARGE SCALE GENOMIC DNA]</scope>
    <source>
        <strain evidence="6">JAX WOST 10</strain>
    </source>
</reference>
<dbReference type="AlphaFoldDB" id="A0AAN7SCB4"/>
<evidence type="ECO:0000313" key="7">
    <source>
        <dbReference type="Proteomes" id="UP001333110"/>
    </source>
</evidence>
<dbReference type="InterPro" id="IPR013154">
    <property type="entry name" value="ADH-like_N"/>
</dbReference>
<dbReference type="GO" id="GO:0003960">
    <property type="term" value="F:quinone reductase (NADPH) activity"/>
    <property type="evidence" value="ECO:0007669"/>
    <property type="project" value="TreeGrafter"/>
</dbReference>
<feature type="compositionally biased region" description="Low complexity" evidence="4">
    <location>
        <begin position="1"/>
        <end position="19"/>
    </location>
</feature>
<comment type="caution">
    <text evidence="6">The sequence shown here is derived from an EMBL/GenBank/DDBJ whole genome shotgun (WGS) entry which is preliminary data.</text>
</comment>
<accession>A0AAN7SCB4</accession>
<protein>
    <recommendedName>
        <fullName evidence="5">Enoyl reductase (ER) domain-containing protein</fullName>
    </recommendedName>
</protein>
<dbReference type="Proteomes" id="UP001333110">
    <property type="component" value="Unassembled WGS sequence"/>
</dbReference>
<organism evidence="6 7">
    <name type="scientific">Mycteria americana</name>
    <name type="common">Wood stork</name>
    <dbReference type="NCBI Taxonomy" id="33587"/>
    <lineage>
        <taxon>Eukaryota</taxon>
        <taxon>Metazoa</taxon>
        <taxon>Chordata</taxon>
        <taxon>Craniata</taxon>
        <taxon>Vertebrata</taxon>
        <taxon>Euteleostomi</taxon>
        <taxon>Archelosauria</taxon>
        <taxon>Archosauria</taxon>
        <taxon>Dinosauria</taxon>
        <taxon>Saurischia</taxon>
        <taxon>Theropoda</taxon>
        <taxon>Coelurosauria</taxon>
        <taxon>Aves</taxon>
        <taxon>Neognathae</taxon>
        <taxon>Neoaves</taxon>
        <taxon>Aequornithes</taxon>
        <taxon>Ciconiiformes</taxon>
        <taxon>Ciconiidae</taxon>
        <taxon>Mycteria</taxon>
    </lineage>
</organism>
<keyword evidence="1" id="KW-0521">NADP</keyword>
<proteinExistence type="predicted"/>
<evidence type="ECO:0000256" key="4">
    <source>
        <dbReference type="SAM" id="MobiDB-lite"/>
    </source>
</evidence>
<dbReference type="InterPro" id="IPR011032">
    <property type="entry name" value="GroES-like_sf"/>
</dbReference>
<dbReference type="Pfam" id="PF00107">
    <property type="entry name" value="ADH_zinc_N"/>
    <property type="match status" value="1"/>
</dbReference>
<dbReference type="Pfam" id="PF13602">
    <property type="entry name" value="ADH_zinc_N_2"/>
    <property type="match status" value="1"/>
</dbReference>
<dbReference type="InterPro" id="IPR020843">
    <property type="entry name" value="ER"/>
</dbReference>
<dbReference type="Gene3D" id="3.90.180.10">
    <property type="entry name" value="Medium-chain alcohol dehydrogenases, catalytic domain"/>
    <property type="match status" value="2"/>
</dbReference>
<dbReference type="InterPro" id="IPR036291">
    <property type="entry name" value="NAD(P)-bd_dom_sf"/>
</dbReference>
<gene>
    <name evidence="6" type="ORF">QYF61_013043</name>
</gene>
<dbReference type="Gene3D" id="3.40.50.720">
    <property type="entry name" value="NAD(P)-binding Rossmann-like Domain"/>
    <property type="match status" value="1"/>
</dbReference>
<dbReference type="NCBIfam" id="TIGR02824">
    <property type="entry name" value="quinone_pig3"/>
    <property type="match status" value="1"/>
</dbReference>
<feature type="region of interest" description="Disordered" evidence="4">
    <location>
        <begin position="1"/>
        <end position="24"/>
    </location>
</feature>
<keyword evidence="3" id="KW-0560">Oxidoreductase</keyword>
<evidence type="ECO:0000313" key="6">
    <source>
        <dbReference type="EMBL" id="KAK4824298.1"/>
    </source>
</evidence>
<dbReference type="GO" id="GO:0048038">
    <property type="term" value="F:quinone binding"/>
    <property type="evidence" value="ECO:0007669"/>
    <property type="project" value="TreeGrafter"/>
</dbReference>
<dbReference type="SUPFAM" id="SSF55770">
    <property type="entry name" value="Profilin (actin-binding protein)"/>
    <property type="match status" value="1"/>
</dbReference>
<evidence type="ECO:0000256" key="2">
    <source>
        <dbReference type="ARBA" id="ARBA00022990"/>
    </source>
</evidence>
<dbReference type="Gene3D" id="3.30.450.30">
    <property type="entry name" value="Dynein light chain 2a, cytoplasmic"/>
    <property type="match status" value="1"/>
</dbReference>
<dbReference type="SUPFAM" id="SSF50129">
    <property type="entry name" value="GroES-like"/>
    <property type="match status" value="1"/>
</dbReference>
<dbReference type="InterPro" id="IPR013149">
    <property type="entry name" value="ADH-like_C"/>
</dbReference>
<dbReference type="SUPFAM" id="SSF51735">
    <property type="entry name" value="NAD(P)-binding Rossmann-fold domains"/>
    <property type="match status" value="1"/>
</dbReference>
<evidence type="ECO:0000259" key="5">
    <source>
        <dbReference type="SMART" id="SM00829"/>
    </source>
</evidence>
<dbReference type="SMART" id="SM00829">
    <property type="entry name" value="PKS_ER"/>
    <property type="match status" value="1"/>
</dbReference>
<keyword evidence="2" id="KW-0007">Acetylation</keyword>
<dbReference type="GO" id="GO:0003779">
    <property type="term" value="F:actin binding"/>
    <property type="evidence" value="ECO:0007669"/>
    <property type="project" value="InterPro"/>
</dbReference>
<dbReference type="PANTHER" id="PTHR48106">
    <property type="entry name" value="QUINONE OXIDOREDUCTASE PIG3-RELATED"/>
    <property type="match status" value="1"/>
</dbReference>
<dbReference type="GO" id="GO:0070402">
    <property type="term" value="F:NADPH binding"/>
    <property type="evidence" value="ECO:0007669"/>
    <property type="project" value="TreeGrafter"/>
</dbReference>
<dbReference type="PANTHER" id="PTHR48106:SF18">
    <property type="entry name" value="QUINONE OXIDOREDUCTASE PIG3"/>
    <property type="match status" value="1"/>
</dbReference>
<feature type="domain" description="Enoyl reductase (ER)" evidence="5">
    <location>
        <begin position="181"/>
        <end position="542"/>
    </location>
</feature>